<keyword evidence="9" id="KW-1185">Reference proteome</keyword>
<proteinExistence type="predicted"/>
<evidence type="ECO:0000256" key="5">
    <source>
        <dbReference type="ARBA" id="ARBA00023136"/>
    </source>
</evidence>
<feature type="transmembrane region" description="Helical" evidence="6">
    <location>
        <begin position="100"/>
        <end position="121"/>
    </location>
</feature>
<evidence type="ECO:0000256" key="6">
    <source>
        <dbReference type="SAM" id="Phobius"/>
    </source>
</evidence>
<evidence type="ECO:0000256" key="4">
    <source>
        <dbReference type="ARBA" id="ARBA00022989"/>
    </source>
</evidence>
<feature type="transmembrane region" description="Helical" evidence="6">
    <location>
        <begin position="243"/>
        <end position="261"/>
    </location>
</feature>
<comment type="subcellular location">
    <subcellularLocation>
        <location evidence="1">Cell membrane</location>
        <topology evidence="1">Multi-pass membrane protein</topology>
    </subcellularLocation>
</comment>
<name>A0A250IN84_9BACT</name>
<dbReference type="InterPro" id="IPR036259">
    <property type="entry name" value="MFS_trans_sf"/>
</dbReference>
<dbReference type="PANTHER" id="PTHR43124">
    <property type="entry name" value="PURINE EFFLUX PUMP PBUE"/>
    <property type="match status" value="1"/>
</dbReference>
<keyword evidence="4 6" id="KW-1133">Transmembrane helix</keyword>
<gene>
    <name evidence="8" type="ORF">MEBOL_006694</name>
</gene>
<dbReference type="PROSITE" id="PS50850">
    <property type="entry name" value="MFS"/>
    <property type="match status" value="1"/>
</dbReference>
<feature type="transmembrane region" description="Helical" evidence="6">
    <location>
        <begin position="133"/>
        <end position="157"/>
    </location>
</feature>
<dbReference type="GO" id="GO:0005886">
    <property type="term" value="C:plasma membrane"/>
    <property type="evidence" value="ECO:0007669"/>
    <property type="project" value="UniProtKB-SubCell"/>
</dbReference>
<keyword evidence="3 6" id="KW-0812">Transmembrane</keyword>
<dbReference type="SUPFAM" id="SSF103473">
    <property type="entry name" value="MFS general substrate transporter"/>
    <property type="match status" value="1"/>
</dbReference>
<dbReference type="EMBL" id="CP022163">
    <property type="protein sequence ID" value="ATB33205.1"/>
    <property type="molecule type" value="Genomic_DNA"/>
</dbReference>
<sequence>MTVARHSLSFFLIAASTALGIAGTDLVLPAVPMLPKLLGGTAEAAQLVLAAFTAGAAFGLLLFGELGARFDQRRLLVLSLTAYAAVSALCAMSPSLDVLIGLRFVQGAAGAAAAVFAPGMLRALYGDSRAVGAIGLLGTIESLAPALAPILGLWLVALLGWRSTFNAIAFLATLLALVIWSLRHRLPRVVARRGIGGYARLLTHTAYLRQALSHAFTLGALLVIVFGAPTVFVTSLGGSMGDFIAMQILGITTFAVAANVTSRLVARFGAERLILVGTSLSALGALAILGYALAGGGDTRWVTGLFFLLNMGLGLRGPPGFHAAIVAAEDDARGAALLVVAILLTTALGTAAIAPFIVKGLVAIAAGGALLAVSAVLLLLLVRPSSSEAVKEAA</sequence>
<dbReference type="PANTHER" id="PTHR43124:SF3">
    <property type="entry name" value="CHLORAMPHENICOL EFFLUX PUMP RV0191"/>
    <property type="match status" value="1"/>
</dbReference>
<accession>A0A250IN84</accession>
<organism evidence="8 9">
    <name type="scientific">Melittangium boletus DSM 14713</name>
    <dbReference type="NCBI Taxonomy" id="1294270"/>
    <lineage>
        <taxon>Bacteria</taxon>
        <taxon>Pseudomonadati</taxon>
        <taxon>Myxococcota</taxon>
        <taxon>Myxococcia</taxon>
        <taxon>Myxococcales</taxon>
        <taxon>Cystobacterineae</taxon>
        <taxon>Archangiaceae</taxon>
        <taxon>Melittangium</taxon>
    </lineage>
</organism>
<feature type="transmembrane region" description="Helical" evidence="6">
    <location>
        <begin position="215"/>
        <end position="237"/>
    </location>
</feature>
<feature type="transmembrane region" description="Helical" evidence="6">
    <location>
        <begin position="44"/>
        <end position="63"/>
    </location>
</feature>
<evidence type="ECO:0000313" key="9">
    <source>
        <dbReference type="Proteomes" id="UP000217289"/>
    </source>
</evidence>
<feature type="transmembrane region" description="Helical" evidence="6">
    <location>
        <begin position="273"/>
        <end position="293"/>
    </location>
</feature>
<feature type="transmembrane region" description="Helical" evidence="6">
    <location>
        <begin position="363"/>
        <end position="382"/>
    </location>
</feature>
<dbReference type="RefSeq" id="WP_095981283.1">
    <property type="nucleotide sequence ID" value="NZ_CP022163.1"/>
</dbReference>
<dbReference type="InterPro" id="IPR020846">
    <property type="entry name" value="MFS_dom"/>
</dbReference>
<dbReference type="InterPro" id="IPR011701">
    <property type="entry name" value="MFS"/>
</dbReference>
<feature type="transmembrane region" description="Helical" evidence="6">
    <location>
        <begin position="163"/>
        <end position="182"/>
    </location>
</feature>
<evidence type="ECO:0000259" key="7">
    <source>
        <dbReference type="PROSITE" id="PS50850"/>
    </source>
</evidence>
<dbReference type="KEGG" id="mbd:MEBOL_006694"/>
<dbReference type="Pfam" id="PF07690">
    <property type="entry name" value="MFS_1"/>
    <property type="match status" value="1"/>
</dbReference>
<dbReference type="AlphaFoldDB" id="A0A250IN84"/>
<evidence type="ECO:0000313" key="8">
    <source>
        <dbReference type="EMBL" id="ATB33205.1"/>
    </source>
</evidence>
<protein>
    <recommendedName>
        <fullName evidence="7">Major facilitator superfamily (MFS) profile domain-containing protein</fullName>
    </recommendedName>
</protein>
<dbReference type="Proteomes" id="UP000217289">
    <property type="component" value="Chromosome"/>
</dbReference>
<dbReference type="GO" id="GO:0022857">
    <property type="term" value="F:transmembrane transporter activity"/>
    <property type="evidence" value="ECO:0007669"/>
    <property type="project" value="InterPro"/>
</dbReference>
<evidence type="ECO:0000256" key="1">
    <source>
        <dbReference type="ARBA" id="ARBA00004651"/>
    </source>
</evidence>
<feature type="transmembrane region" description="Helical" evidence="6">
    <location>
        <begin position="335"/>
        <end position="357"/>
    </location>
</feature>
<keyword evidence="5 6" id="KW-0472">Membrane</keyword>
<keyword evidence="2" id="KW-1003">Cell membrane</keyword>
<reference evidence="8 9" key="1">
    <citation type="submission" date="2017-06" db="EMBL/GenBank/DDBJ databases">
        <authorList>
            <person name="Kim H.J."/>
            <person name="Triplett B.A."/>
        </authorList>
    </citation>
    <scope>NUCLEOTIDE SEQUENCE [LARGE SCALE GENOMIC DNA]</scope>
    <source>
        <strain evidence="8 9">DSM 14713</strain>
    </source>
</reference>
<feature type="transmembrane region" description="Helical" evidence="6">
    <location>
        <begin position="305"/>
        <end position="328"/>
    </location>
</feature>
<feature type="transmembrane region" description="Helical" evidence="6">
    <location>
        <begin position="75"/>
        <end position="94"/>
    </location>
</feature>
<dbReference type="Gene3D" id="1.20.1720.10">
    <property type="entry name" value="Multidrug resistance protein D"/>
    <property type="match status" value="1"/>
</dbReference>
<dbReference type="OrthoDB" id="9814303at2"/>
<evidence type="ECO:0000256" key="3">
    <source>
        <dbReference type="ARBA" id="ARBA00022692"/>
    </source>
</evidence>
<evidence type="ECO:0000256" key="2">
    <source>
        <dbReference type="ARBA" id="ARBA00022475"/>
    </source>
</evidence>
<feature type="domain" description="Major facilitator superfamily (MFS) profile" evidence="7">
    <location>
        <begin position="9"/>
        <end position="386"/>
    </location>
</feature>
<dbReference type="InterPro" id="IPR050189">
    <property type="entry name" value="MFS_Efflux_Transporters"/>
</dbReference>